<comment type="caution">
    <text evidence="12">The sequence shown here is derived from an EMBL/GenBank/DDBJ whole genome shotgun (WGS) entry which is preliminary data.</text>
</comment>
<evidence type="ECO:0000256" key="7">
    <source>
        <dbReference type="ARBA" id="ARBA00023054"/>
    </source>
</evidence>
<evidence type="ECO:0000256" key="1">
    <source>
        <dbReference type="ARBA" id="ARBA00004211"/>
    </source>
</evidence>
<dbReference type="OrthoDB" id="430637at2759"/>
<dbReference type="GO" id="GO:0000149">
    <property type="term" value="F:SNARE binding"/>
    <property type="evidence" value="ECO:0007669"/>
    <property type="project" value="TreeGrafter"/>
</dbReference>
<sequence length="226" mass="25901">MSNLIDAEAGTERFGGYEAELKLVQADLSQQIEQIKETTGEPRKAAISRAERALEEADELIGQMRLEKSNIPVNLKSKYNAKFRNFESDLDDAKRKLQQYTNDKAKLFGNRYTDDPEQGDAQLEQRQQLLSGTDRLNRSSNRLRESQRIALETEQIGASTLGDLHRQRETIENTRTRLLESESYTDRSIKTLRGMARRMATNRIITIAIITVLVLLIIAVIWSKFR</sequence>
<evidence type="ECO:0000313" key="12">
    <source>
        <dbReference type="EMBL" id="KAF3008695.1"/>
    </source>
</evidence>
<dbReference type="Proteomes" id="UP000801428">
    <property type="component" value="Unassembled WGS sequence"/>
</dbReference>
<dbReference type="GO" id="GO:0012507">
    <property type="term" value="C:ER to Golgi transport vesicle membrane"/>
    <property type="evidence" value="ECO:0007669"/>
    <property type="project" value="TreeGrafter"/>
</dbReference>
<dbReference type="InterPro" id="IPR010989">
    <property type="entry name" value="SNARE"/>
</dbReference>
<evidence type="ECO:0000256" key="10">
    <source>
        <dbReference type="SAM" id="Phobius"/>
    </source>
</evidence>
<dbReference type="CDD" id="cd15862">
    <property type="entry name" value="SNARE_Vti1"/>
    <property type="match status" value="1"/>
</dbReference>
<keyword evidence="5" id="KW-0653">Protein transport</keyword>
<evidence type="ECO:0000256" key="6">
    <source>
        <dbReference type="ARBA" id="ARBA00022989"/>
    </source>
</evidence>
<keyword evidence="8 10" id="KW-0472">Membrane</keyword>
<dbReference type="Pfam" id="PF12352">
    <property type="entry name" value="V-SNARE_C"/>
    <property type="match status" value="1"/>
</dbReference>
<proteinExistence type="inferred from homology"/>
<gene>
    <name evidence="12" type="ORF">E8E13_009451</name>
</gene>
<keyword evidence="13" id="KW-1185">Reference proteome</keyword>
<dbReference type="Gene3D" id="1.20.5.110">
    <property type="match status" value="1"/>
</dbReference>
<protein>
    <recommendedName>
        <fullName evidence="11">t-SNARE coiled-coil homology domain-containing protein</fullName>
    </recommendedName>
</protein>
<dbReference type="GO" id="GO:0006891">
    <property type="term" value="P:intra-Golgi vesicle-mediated transport"/>
    <property type="evidence" value="ECO:0007669"/>
    <property type="project" value="TreeGrafter"/>
</dbReference>
<keyword evidence="7 9" id="KW-0175">Coiled coil</keyword>
<organism evidence="12 13">
    <name type="scientific">Curvularia kusanoi</name>
    <name type="common">Cochliobolus kusanoi</name>
    <dbReference type="NCBI Taxonomy" id="90978"/>
    <lineage>
        <taxon>Eukaryota</taxon>
        <taxon>Fungi</taxon>
        <taxon>Dikarya</taxon>
        <taxon>Ascomycota</taxon>
        <taxon>Pezizomycotina</taxon>
        <taxon>Dothideomycetes</taxon>
        <taxon>Pleosporomycetidae</taxon>
        <taxon>Pleosporales</taxon>
        <taxon>Pleosporineae</taxon>
        <taxon>Pleosporaceae</taxon>
        <taxon>Curvularia</taxon>
    </lineage>
</organism>
<evidence type="ECO:0000256" key="9">
    <source>
        <dbReference type="SAM" id="Coils"/>
    </source>
</evidence>
<dbReference type="GO" id="GO:0005829">
    <property type="term" value="C:cytosol"/>
    <property type="evidence" value="ECO:0007669"/>
    <property type="project" value="GOC"/>
</dbReference>
<dbReference type="SMART" id="SM00397">
    <property type="entry name" value="t_SNARE"/>
    <property type="match status" value="1"/>
</dbReference>
<dbReference type="EMBL" id="SWKU01000003">
    <property type="protein sequence ID" value="KAF3008695.1"/>
    <property type="molecule type" value="Genomic_DNA"/>
</dbReference>
<evidence type="ECO:0000256" key="5">
    <source>
        <dbReference type="ARBA" id="ARBA00022927"/>
    </source>
</evidence>
<feature type="coiled-coil region" evidence="9">
    <location>
        <begin position="43"/>
        <end position="110"/>
    </location>
</feature>
<name>A0A9P4WC04_CURKU</name>
<dbReference type="SUPFAM" id="SSF47661">
    <property type="entry name" value="t-snare proteins"/>
    <property type="match status" value="1"/>
</dbReference>
<evidence type="ECO:0000256" key="2">
    <source>
        <dbReference type="ARBA" id="ARBA00006108"/>
    </source>
</evidence>
<keyword evidence="4 10" id="KW-0812">Transmembrane</keyword>
<dbReference type="GO" id="GO:0006896">
    <property type="term" value="P:Golgi to vacuole transport"/>
    <property type="evidence" value="ECO:0007669"/>
    <property type="project" value="TreeGrafter"/>
</dbReference>
<keyword evidence="3" id="KW-0813">Transport</keyword>
<dbReference type="GO" id="GO:0005794">
    <property type="term" value="C:Golgi apparatus"/>
    <property type="evidence" value="ECO:0007669"/>
    <property type="project" value="TreeGrafter"/>
</dbReference>
<feature type="transmembrane region" description="Helical" evidence="10">
    <location>
        <begin position="204"/>
        <end position="223"/>
    </location>
</feature>
<evidence type="ECO:0000256" key="4">
    <source>
        <dbReference type="ARBA" id="ARBA00022692"/>
    </source>
</evidence>
<dbReference type="GO" id="GO:0016236">
    <property type="term" value="P:macroautophagy"/>
    <property type="evidence" value="ECO:0007669"/>
    <property type="project" value="TreeGrafter"/>
</dbReference>
<comment type="similarity">
    <text evidence="2">Belongs to the VTI1 family.</text>
</comment>
<dbReference type="InterPro" id="IPR038407">
    <property type="entry name" value="v-SNARE_N_sf"/>
</dbReference>
<reference evidence="12" key="1">
    <citation type="submission" date="2019-04" db="EMBL/GenBank/DDBJ databases">
        <title>Sequencing of skin fungus with MAO and IRED activity.</title>
        <authorList>
            <person name="Marsaioli A.J."/>
            <person name="Bonatto J.M.C."/>
            <person name="Reis Junior O."/>
        </authorList>
    </citation>
    <scope>NUCLEOTIDE SEQUENCE</scope>
    <source>
        <strain evidence="12">30M1</strain>
    </source>
</reference>
<dbReference type="FunFam" id="1.20.5.110:FF:000002">
    <property type="entry name" value="Vesicle transport through interaction with t-SNAREsB"/>
    <property type="match status" value="1"/>
</dbReference>
<evidence type="ECO:0000256" key="3">
    <source>
        <dbReference type="ARBA" id="ARBA00022448"/>
    </source>
</evidence>
<comment type="subcellular location">
    <subcellularLocation>
        <location evidence="1">Membrane</location>
        <topology evidence="1">Single-pass type IV membrane protein</topology>
    </subcellularLocation>
</comment>
<evidence type="ECO:0000256" key="8">
    <source>
        <dbReference type="ARBA" id="ARBA00023136"/>
    </source>
</evidence>
<dbReference type="GO" id="GO:0031902">
    <property type="term" value="C:late endosome membrane"/>
    <property type="evidence" value="ECO:0007669"/>
    <property type="project" value="TreeGrafter"/>
</dbReference>
<dbReference type="GO" id="GO:0005484">
    <property type="term" value="F:SNAP receptor activity"/>
    <property type="evidence" value="ECO:0007669"/>
    <property type="project" value="TreeGrafter"/>
</dbReference>
<dbReference type="GO" id="GO:0031201">
    <property type="term" value="C:SNARE complex"/>
    <property type="evidence" value="ECO:0007669"/>
    <property type="project" value="TreeGrafter"/>
</dbReference>
<evidence type="ECO:0000259" key="11">
    <source>
        <dbReference type="SMART" id="SM00397"/>
    </source>
</evidence>
<dbReference type="PANTHER" id="PTHR21230:SF26">
    <property type="entry name" value="VESICLE TRANSPORT THROUGH INTERACTION WITH T-SNARES HOMOLOG 1A"/>
    <property type="match status" value="1"/>
</dbReference>
<dbReference type="Gene3D" id="1.20.58.400">
    <property type="entry name" value="t-snare proteins"/>
    <property type="match status" value="1"/>
</dbReference>
<evidence type="ECO:0000313" key="13">
    <source>
        <dbReference type="Proteomes" id="UP000801428"/>
    </source>
</evidence>
<dbReference type="InterPro" id="IPR007705">
    <property type="entry name" value="Vesicle_trsprt_v-SNARE_N"/>
</dbReference>
<dbReference type="GO" id="GO:0005789">
    <property type="term" value="C:endoplasmic reticulum membrane"/>
    <property type="evidence" value="ECO:0007669"/>
    <property type="project" value="TreeGrafter"/>
</dbReference>
<keyword evidence="6 10" id="KW-1133">Transmembrane helix</keyword>
<dbReference type="GO" id="GO:0048280">
    <property type="term" value="P:vesicle fusion with Golgi apparatus"/>
    <property type="evidence" value="ECO:0007669"/>
    <property type="project" value="TreeGrafter"/>
</dbReference>
<dbReference type="GO" id="GO:0042147">
    <property type="term" value="P:retrograde transport, endosome to Golgi"/>
    <property type="evidence" value="ECO:0007669"/>
    <property type="project" value="TreeGrafter"/>
</dbReference>
<dbReference type="Pfam" id="PF05008">
    <property type="entry name" value="V-SNARE"/>
    <property type="match status" value="1"/>
</dbReference>
<dbReference type="GO" id="GO:0006886">
    <property type="term" value="P:intracellular protein transport"/>
    <property type="evidence" value="ECO:0007669"/>
    <property type="project" value="InterPro"/>
</dbReference>
<dbReference type="SUPFAM" id="SSF58038">
    <property type="entry name" value="SNARE fusion complex"/>
    <property type="match status" value="1"/>
</dbReference>
<dbReference type="AlphaFoldDB" id="A0A9P4WC04"/>
<dbReference type="PANTHER" id="PTHR21230">
    <property type="entry name" value="VESICLE TRANSPORT V-SNARE PROTEIN VTI1-RELATED"/>
    <property type="match status" value="1"/>
</dbReference>
<dbReference type="InterPro" id="IPR000727">
    <property type="entry name" value="T_SNARE_dom"/>
</dbReference>
<feature type="domain" description="T-SNARE coiled-coil homology" evidence="11">
    <location>
        <begin position="128"/>
        <end position="195"/>
    </location>
</feature>
<accession>A0A9P4WC04</accession>